<dbReference type="CDD" id="cd02440">
    <property type="entry name" value="AdoMet_MTases"/>
    <property type="match status" value="1"/>
</dbReference>
<dbReference type="Gene3D" id="3.40.50.150">
    <property type="entry name" value="Vaccinia Virus protein VP39"/>
    <property type="match status" value="1"/>
</dbReference>
<dbReference type="InterPro" id="IPR029063">
    <property type="entry name" value="SAM-dependent_MTases_sf"/>
</dbReference>
<gene>
    <name evidence="1" type="ORF">HNQ39_000569</name>
</gene>
<keyword evidence="1" id="KW-0808">Transferase</keyword>
<organism evidence="1 2">
    <name type="scientific">Armatimonas rosea</name>
    <dbReference type="NCBI Taxonomy" id="685828"/>
    <lineage>
        <taxon>Bacteria</taxon>
        <taxon>Bacillati</taxon>
        <taxon>Armatimonadota</taxon>
        <taxon>Armatimonadia</taxon>
        <taxon>Armatimonadales</taxon>
        <taxon>Armatimonadaceae</taxon>
        <taxon>Armatimonas</taxon>
    </lineage>
</organism>
<reference evidence="1 2" key="1">
    <citation type="submission" date="2020-08" db="EMBL/GenBank/DDBJ databases">
        <title>Genomic Encyclopedia of Type Strains, Phase IV (KMG-IV): sequencing the most valuable type-strain genomes for metagenomic binning, comparative biology and taxonomic classification.</title>
        <authorList>
            <person name="Goeker M."/>
        </authorList>
    </citation>
    <scope>NUCLEOTIDE SEQUENCE [LARGE SCALE GENOMIC DNA]</scope>
    <source>
        <strain evidence="1 2">DSM 23562</strain>
    </source>
</reference>
<sequence length="201" mass="22450">MTTAQTAASYDQIAPHWAEESFNHENGIAQHERALRFAPPTGRAIDVGCGSSGRILMLLQKHGYDAEGLDFSTEMLALARRKHPETVFHHADICTWEFPRAYEFISAWDSIWHVPLEHHAAVLEKLCAALAPGGVLIFTSGGVDAPDEVTNPCHGQPLYHAALGIPELLRLIDRFGCICRHLEYDQHPELHLYVIVQKEVL</sequence>
<dbReference type="AlphaFoldDB" id="A0A7W9SLF3"/>
<evidence type="ECO:0000313" key="2">
    <source>
        <dbReference type="Proteomes" id="UP000520814"/>
    </source>
</evidence>
<dbReference type="Pfam" id="PF13489">
    <property type="entry name" value="Methyltransf_23"/>
    <property type="match status" value="1"/>
</dbReference>
<protein>
    <submittedName>
        <fullName evidence="1">SAM-dependent methyltransferase</fullName>
    </submittedName>
</protein>
<dbReference type="GO" id="GO:0008168">
    <property type="term" value="F:methyltransferase activity"/>
    <property type="evidence" value="ECO:0007669"/>
    <property type="project" value="UniProtKB-KW"/>
</dbReference>
<dbReference type="SUPFAM" id="SSF53335">
    <property type="entry name" value="S-adenosyl-L-methionine-dependent methyltransferases"/>
    <property type="match status" value="1"/>
</dbReference>
<comment type="caution">
    <text evidence="1">The sequence shown here is derived from an EMBL/GenBank/DDBJ whole genome shotgun (WGS) entry which is preliminary data.</text>
</comment>
<dbReference type="GO" id="GO:0032259">
    <property type="term" value="P:methylation"/>
    <property type="evidence" value="ECO:0007669"/>
    <property type="project" value="UniProtKB-KW"/>
</dbReference>
<dbReference type="EMBL" id="JACHGW010000001">
    <property type="protein sequence ID" value="MBB6048807.1"/>
    <property type="molecule type" value="Genomic_DNA"/>
</dbReference>
<evidence type="ECO:0000313" key="1">
    <source>
        <dbReference type="EMBL" id="MBB6048807.1"/>
    </source>
</evidence>
<dbReference type="RefSeq" id="WP_184192433.1">
    <property type="nucleotide sequence ID" value="NZ_JACHGW010000001.1"/>
</dbReference>
<accession>A0A7W9SLF3</accession>
<proteinExistence type="predicted"/>
<dbReference type="PANTHER" id="PTHR43861">
    <property type="entry name" value="TRANS-ACONITATE 2-METHYLTRANSFERASE-RELATED"/>
    <property type="match status" value="1"/>
</dbReference>
<dbReference type="Proteomes" id="UP000520814">
    <property type="component" value="Unassembled WGS sequence"/>
</dbReference>
<name>A0A7W9SLF3_ARMRO</name>
<keyword evidence="2" id="KW-1185">Reference proteome</keyword>
<keyword evidence="1" id="KW-0489">Methyltransferase</keyword>